<evidence type="ECO:0000256" key="2">
    <source>
        <dbReference type="ARBA" id="ARBA00009464"/>
    </source>
</evidence>
<evidence type="ECO:0000256" key="4">
    <source>
        <dbReference type="ARBA" id="ARBA00022723"/>
    </source>
</evidence>
<keyword evidence="4" id="KW-0479">Metal-binding</keyword>
<dbReference type="Gene3D" id="3.40.718.10">
    <property type="entry name" value="Isopropylmalate Dehydrogenase"/>
    <property type="match status" value="1"/>
</dbReference>
<evidence type="ECO:0000256" key="5">
    <source>
        <dbReference type="ARBA" id="ARBA00023002"/>
    </source>
</evidence>
<dbReference type="HOGENOM" id="CLU_2095636_0_0_9"/>
<evidence type="ECO:0000256" key="6">
    <source>
        <dbReference type="ARBA" id="ARBA00023027"/>
    </source>
</evidence>
<dbReference type="EMBL" id="AP006840">
    <property type="protein sequence ID" value="BAD41221.1"/>
    <property type="molecule type" value="Genomic_DNA"/>
</dbReference>
<dbReference type="SUPFAM" id="SSF53659">
    <property type="entry name" value="Isocitrate/Isopropylmalate dehydrogenase-like"/>
    <property type="match status" value="1"/>
</dbReference>
<accession>Q3V819</accession>
<dbReference type="STRING" id="292459.STH2236"/>
<gene>
    <name evidence="7" type="ordered locus">STH2236</name>
</gene>
<reference evidence="7 8" key="1">
    <citation type="journal article" date="2004" name="Nucleic Acids Res.">
        <title>Genome sequence of Symbiobacterium thermophilum, an uncultivable bacterium that depends on microbial commensalism.</title>
        <authorList>
            <person name="Ueda K."/>
            <person name="Yamashita A."/>
            <person name="Ishikawa J."/>
            <person name="Shimada M."/>
            <person name="Watsuji T."/>
            <person name="Morimura K."/>
            <person name="Ikeda H."/>
            <person name="Hattori M."/>
            <person name="Beppu T."/>
        </authorList>
    </citation>
    <scope>NUCLEOTIDE SEQUENCE [LARGE SCALE GENOMIC DNA]</scope>
    <source>
        <strain evidence="8">T / IAM 14863</strain>
    </source>
</reference>
<dbReference type="GO" id="GO:0046872">
    <property type="term" value="F:metal ion binding"/>
    <property type="evidence" value="ECO:0007669"/>
    <property type="project" value="UniProtKB-KW"/>
</dbReference>
<proteinExistence type="inferred from homology"/>
<dbReference type="Proteomes" id="UP000000417">
    <property type="component" value="Chromosome"/>
</dbReference>
<dbReference type="InterPro" id="IPR005255">
    <property type="entry name" value="PdxA_fam"/>
</dbReference>
<keyword evidence="5" id="KW-0560">Oxidoreductase</keyword>
<protein>
    <submittedName>
        <fullName evidence="7">Pyridoxal phosphate biosynthetic protein variant</fullName>
    </submittedName>
</protein>
<evidence type="ECO:0000256" key="1">
    <source>
        <dbReference type="ARBA" id="ARBA00001968"/>
    </source>
</evidence>
<dbReference type="AlphaFoldDB" id="Q3V819"/>
<dbReference type="GO" id="GO:0051287">
    <property type="term" value="F:NAD binding"/>
    <property type="evidence" value="ECO:0007669"/>
    <property type="project" value="InterPro"/>
</dbReference>
<evidence type="ECO:0000256" key="3">
    <source>
        <dbReference type="ARBA" id="ARBA00011738"/>
    </source>
</evidence>
<dbReference type="GO" id="GO:0016491">
    <property type="term" value="F:oxidoreductase activity"/>
    <property type="evidence" value="ECO:0007669"/>
    <property type="project" value="UniProtKB-KW"/>
</dbReference>
<dbReference type="Pfam" id="PF04166">
    <property type="entry name" value="PdxA"/>
    <property type="match status" value="1"/>
</dbReference>
<keyword evidence="6" id="KW-0520">NAD</keyword>
<dbReference type="PANTHER" id="PTHR30004:SF6">
    <property type="entry name" value="D-THREONATE 4-PHOSPHATE DEHYDROGENASE"/>
    <property type="match status" value="1"/>
</dbReference>
<evidence type="ECO:0000313" key="7">
    <source>
        <dbReference type="EMBL" id="BAD41221.1"/>
    </source>
</evidence>
<comment type="cofactor">
    <cofactor evidence="1">
        <name>a divalent metal cation</name>
        <dbReference type="ChEBI" id="CHEBI:60240"/>
    </cofactor>
</comment>
<dbReference type="PANTHER" id="PTHR30004">
    <property type="entry name" value="4-HYDROXYTHREONINE-4-PHOSPHATE DEHYDROGENASE"/>
    <property type="match status" value="1"/>
</dbReference>
<dbReference type="eggNOG" id="COG1995">
    <property type="taxonomic scope" value="Bacteria"/>
</dbReference>
<dbReference type="KEGG" id="sth:STH2236"/>
<evidence type="ECO:0000313" key="8">
    <source>
        <dbReference type="Proteomes" id="UP000000417"/>
    </source>
</evidence>
<sequence length="116" mass="12630">MHVSLRQAIDLVTADRGRRVIGVAHRTLRRMGFQHPRIAVAGLNPHAGENGLFGDEEIREIVPGIQAAREEGYEATGPWPPDTVFARAMAGEFDAVIAMYHDQGHIPIKLAGSPKA</sequence>
<name>Q3V819_SYMTH</name>
<keyword evidence="8" id="KW-1185">Reference proteome</keyword>
<comment type="similarity">
    <text evidence="2">Belongs to the PdxA family. PdxA2 subfamily.</text>
</comment>
<comment type="subunit">
    <text evidence="3">Homodimer.</text>
</comment>
<organism evidence="7 8">
    <name type="scientific">Symbiobacterium thermophilum (strain DSM 24528 / JCM 14929 / IAM 14863 / T)</name>
    <dbReference type="NCBI Taxonomy" id="292459"/>
    <lineage>
        <taxon>Bacteria</taxon>
        <taxon>Bacillati</taxon>
        <taxon>Bacillota</taxon>
        <taxon>Clostridia</taxon>
        <taxon>Eubacteriales</taxon>
        <taxon>Symbiobacteriaceae</taxon>
        <taxon>Symbiobacterium</taxon>
    </lineage>
</organism>